<dbReference type="InterPro" id="IPR001387">
    <property type="entry name" value="Cro/C1-type_HTH"/>
</dbReference>
<dbReference type="Pfam" id="PF01381">
    <property type="entry name" value="HTH_3"/>
    <property type="match status" value="3"/>
</dbReference>
<dbReference type="PANTHER" id="PTHR46797">
    <property type="entry name" value="HTH-TYPE TRANSCRIPTIONAL REGULATOR"/>
    <property type="match status" value="1"/>
</dbReference>
<dbReference type="GO" id="GO:0003677">
    <property type="term" value="F:DNA binding"/>
    <property type="evidence" value="ECO:0007669"/>
    <property type="project" value="UniProtKB-KW"/>
</dbReference>
<sequence>MPKAKFQPPGCGMTPSKTTLGKFLRARRLELGLRQVQVAEELGWSQSGYSNFEVGLSRFLDINQAEQLAKVLQCDPETLKVLGKNPAKEPETELGKFIRKRREELKLTREQLAKRLKIKVRYVSELELKSRKIRLKSCVNLATALECDAILLRPYVYHSWHQTKLQTAVGQFIRSKRQEQMLSQRQVAKMLGFSPQHVSNIENGKTSLSDSQKLLERLAEILKFDLSELNGMIPNKGRRVRREEKSLGAFLTGRRLELNLSQKALAGKASISVRYYNMIECGRSLTPSFKILRKLAVAVECELSDLEPFAK</sequence>
<protein>
    <recommendedName>
        <fullName evidence="2">HTH cro/C1-type domain-containing protein</fullName>
    </recommendedName>
</protein>
<feature type="domain" description="HTH cro/C1-type" evidence="2">
    <location>
        <begin position="173"/>
        <end position="229"/>
    </location>
</feature>
<dbReference type="STRING" id="1817822.A2826_01280"/>
<keyword evidence="1" id="KW-0238">DNA-binding</keyword>
<dbReference type="CDD" id="cd00093">
    <property type="entry name" value="HTH_XRE"/>
    <property type="match status" value="4"/>
</dbReference>
<evidence type="ECO:0000259" key="2">
    <source>
        <dbReference type="PROSITE" id="PS50943"/>
    </source>
</evidence>
<organism evidence="3 4">
    <name type="scientific">Candidatus Doudnabacteria bacterium RIFCSPHIGHO2_01_FULL_43_23</name>
    <dbReference type="NCBI Taxonomy" id="1817822"/>
    <lineage>
        <taxon>Bacteria</taxon>
        <taxon>Candidatus Doudnaibacteriota</taxon>
    </lineage>
</organism>
<dbReference type="SMART" id="SM00530">
    <property type="entry name" value="HTH_XRE"/>
    <property type="match status" value="4"/>
</dbReference>
<feature type="domain" description="HTH cro/C1-type" evidence="2">
    <location>
        <begin position="98"/>
        <end position="152"/>
    </location>
</feature>
<feature type="domain" description="HTH cro/C1-type" evidence="2">
    <location>
        <begin position="255"/>
        <end position="306"/>
    </location>
</feature>
<dbReference type="InterPro" id="IPR050807">
    <property type="entry name" value="TransReg_Diox_bact_type"/>
</dbReference>
<dbReference type="AlphaFoldDB" id="A0A1F5NTP6"/>
<dbReference type="GO" id="GO:0005829">
    <property type="term" value="C:cytosol"/>
    <property type="evidence" value="ECO:0007669"/>
    <property type="project" value="TreeGrafter"/>
</dbReference>
<dbReference type="Gene3D" id="1.10.260.40">
    <property type="entry name" value="lambda repressor-like DNA-binding domains"/>
    <property type="match status" value="4"/>
</dbReference>
<dbReference type="InterPro" id="IPR010982">
    <property type="entry name" value="Lambda_DNA-bd_dom_sf"/>
</dbReference>
<evidence type="ECO:0000313" key="3">
    <source>
        <dbReference type="EMBL" id="OGE81041.1"/>
    </source>
</evidence>
<feature type="domain" description="HTH cro/C1-type" evidence="2">
    <location>
        <begin position="24"/>
        <end position="79"/>
    </location>
</feature>
<evidence type="ECO:0000256" key="1">
    <source>
        <dbReference type="ARBA" id="ARBA00023125"/>
    </source>
</evidence>
<comment type="caution">
    <text evidence="3">The sequence shown here is derived from an EMBL/GenBank/DDBJ whole genome shotgun (WGS) entry which is preliminary data.</text>
</comment>
<dbReference type="GO" id="GO:0003700">
    <property type="term" value="F:DNA-binding transcription factor activity"/>
    <property type="evidence" value="ECO:0007669"/>
    <property type="project" value="TreeGrafter"/>
</dbReference>
<dbReference type="SUPFAM" id="SSF47413">
    <property type="entry name" value="lambda repressor-like DNA-binding domains"/>
    <property type="match status" value="4"/>
</dbReference>
<gene>
    <name evidence="3" type="ORF">A2826_01280</name>
</gene>
<dbReference type="PANTHER" id="PTHR46797:SF1">
    <property type="entry name" value="METHYLPHOSPHONATE SYNTHASE"/>
    <property type="match status" value="1"/>
</dbReference>
<dbReference type="PROSITE" id="PS50943">
    <property type="entry name" value="HTH_CROC1"/>
    <property type="match status" value="4"/>
</dbReference>
<evidence type="ECO:0000313" key="4">
    <source>
        <dbReference type="Proteomes" id="UP000177912"/>
    </source>
</evidence>
<dbReference type="EMBL" id="MFEI01000013">
    <property type="protein sequence ID" value="OGE81041.1"/>
    <property type="molecule type" value="Genomic_DNA"/>
</dbReference>
<name>A0A1F5NTP6_9BACT</name>
<proteinExistence type="predicted"/>
<dbReference type="Pfam" id="PF13560">
    <property type="entry name" value="HTH_31"/>
    <property type="match status" value="1"/>
</dbReference>
<accession>A0A1F5NTP6</accession>
<reference evidence="3 4" key="1">
    <citation type="journal article" date="2016" name="Nat. Commun.">
        <title>Thousands of microbial genomes shed light on interconnected biogeochemical processes in an aquifer system.</title>
        <authorList>
            <person name="Anantharaman K."/>
            <person name="Brown C.T."/>
            <person name="Hug L.A."/>
            <person name="Sharon I."/>
            <person name="Castelle C.J."/>
            <person name="Probst A.J."/>
            <person name="Thomas B.C."/>
            <person name="Singh A."/>
            <person name="Wilkins M.J."/>
            <person name="Karaoz U."/>
            <person name="Brodie E.L."/>
            <person name="Williams K.H."/>
            <person name="Hubbard S.S."/>
            <person name="Banfield J.F."/>
        </authorList>
    </citation>
    <scope>NUCLEOTIDE SEQUENCE [LARGE SCALE GENOMIC DNA]</scope>
</reference>
<dbReference type="Proteomes" id="UP000177912">
    <property type="component" value="Unassembled WGS sequence"/>
</dbReference>